<keyword evidence="1" id="KW-0472">Membrane</keyword>
<keyword evidence="4" id="KW-1185">Reference proteome</keyword>
<dbReference type="AlphaFoldDB" id="A0A1M2VAH6"/>
<accession>A0A1M2VAH6</accession>
<evidence type="ECO:0000256" key="2">
    <source>
        <dbReference type="SAM" id="SignalP"/>
    </source>
</evidence>
<proteinExistence type="predicted"/>
<name>A0A1M2VAH6_TRAPU</name>
<keyword evidence="2" id="KW-0732">Signal</keyword>
<feature type="signal peptide" evidence="2">
    <location>
        <begin position="1"/>
        <end position="27"/>
    </location>
</feature>
<gene>
    <name evidence="3" type="ORF">TRAPUB_4849</name>
</gene>
<feature type="chain" id="PRO_5013109688" evidence="2">
    <location>
        <begin position="28"/>
        <end position="243"/>
    </location>
</feature>
<keyword evidence="1" id="KW-1133">Transmembrane helix</keyword>
<dbReference type="OMA" id="LPWINAY"/>
<dbReference type="STRING" id="154538.A0A1M2VAH6"/>
<keyword evidence="1" id="KW-0812">Transmembrane</keyword>
<feature type="transmembrane region" description="Helical" evidence="1">
    <location>
        <begin position="197"/>
        <end position="216"/>
    </location>
</feature>
<comment type="caution">
    <text evidence="3">The sequence shown here is derived from an EMBL/GenBank/DDBJ whole genome shotgun (WGS) entry which is preliminary data.</text>
</comment>
<evidence type="ECO:0000313" key="4">
    <source>
        <dbReference type="Proteomes" id="UP000184267"/>
    </source>
</evidence>
<evidence type="ECO:0000256" key="1">
    <source>
        <dbReference type="SAM" id="Phobius"/>
    </source>
</evidence>
<dbReference type="Proteomes" id="UP000184267">
    <property type="component" value="Unassembled WGS sequence"/>
</dbReference>
<dbReference type="EMBL" id="MNAD01001539">
    <property type="protein sequence ID" value="OJT04579.1"/>
    <property type="molecule type" value="Genomic_DNA"/>
</dbReference>
<protein>
    <submittedName>
        <fullName evidence="3">Uncharacterized protein</fullName>
    </submittedName>
</protein>
<dbReference type="OrthoDB" id="3360032at2759"/>
<organism evidence="3 4">
    <name type="scientific">Trametes pubescens</name>
    <name type="common">White-rot fungus</name>
    <dbReference type="NCBI Taxonomy" id="154538"/>
    <lineage>
        <taxon>Eukaryota</taxon>
        <taxon>Fungi</taxon>
        <taxon>Dikarya</taxon>
        <taxon>Basidiomycota</taxon>
        <taxon>Agaricomycotina</taxon>
        <taxon>Agaricomycetes</taxon>
        <taxon>Polyporales</taxon>
        <taxon>Polyporaceae</taxon>
        <taxon>Trametes</taxon>
    </lineage>
</organism>
<evidence type="ECO:0000313" key="3">
    <source>
        <dbReference type="EMBL" id="OJT04579.1"/>
    </source>
</evidence>
<reference evidence="3 4" key="1">
    <citation type="submission" date="2016-10" db="EMBL/GenBank/DDBJ databases">
        <title>Genome sequence of the basidiomycete white-rot fungus Trametes pubescens.</title>
        <authorList>
            <person name="Makela M.R."/>
            <person name="Granchi Z."/>
            <person name="Peng M."/>
            <person name="De Vries R.P."/>
            <person name="Grigoriev I."/>
            <person name="Riley R."/>
            <person name="Hilden K."/>
        </authorList>
    </citation>
    <scope>NUCLEOTIDE SEQUENCE [LARGE SCALE GENOMIC DNA]</scope>
    <source>
        <strain evidence="3 4">FBCC735</strain>
    </source>
</reference>
<sequence length="243" mass="26773">MRLFTMRIPKEIILIILGLCATGPIHAVQANTEIVNFEASVGPDIPHLKALDWPILNASNSQTMLRVLPAPLDTHISTVCEPLSAETLGSCPHEAWLAIDSDESAWSQYSKFTLRISWPASFPAGFFIDLYSPEDLPSTSQKSRNRHTLTRRKFARIRLISEGVFTPSPSNEGRAIEPVPFIVAVEPLLLGVVPESLLPTLLLLIALVVVAGSFVLPRILKHLFAAADQVRIETAQAAEKRRQ</sequence>